<protein>
    <submittedName>
        <fullName evidence="2">Uncharacterized protein</fullName>
    </submittedName>
</protein>
<comment type="caution">
    <text evidence="2">The sequence shown here is derived from an EMBL/GenBank/DDBJ whole genome shotgun (WGS) entry which is preliminary data.</text>
</comment>
<evidence type="ECO:0000313" key="2">
    <source>
        <dbReference type="EMBL" id="KKL81967.1"/>
    </source>
</evidence>
<dbReference type="AlphaFoldDB" id="A0A0F9I3J2"/>
<feature type="transmembrane region" description="Helical" evidence="1">
    <location>
        <begin position="6"/>
        <end position="24"/>
    </location>
</feature>
<reference evidence="2" key="1">
    <citation type="journal article" date="2015" name="Nature">
        <title>Complex archaea that bridge the gap between prokaryotes and eukaryotes.</title>
        <authorList>
            <person name="Spang A."/>
            <person name="Saw J.H."/>
            <person name="Jorgensen S.L."/>
            <person name="Zaremba-Niedzwiedzka K."/>
            <person name="Martijn J."/>
            <person name="Lind A.E."/>
            <person name="van Eijk R."/>
            <person name="Schleper C."/>
            <person name="Guy L."/>
            <person name="Ettema T.J."/>
        </authorList>
    </citation>
    <scope>NUCLEOTIDE SEQUENCE</scope>
</reference>
<gene>
    <name evidence="2" type="ORF">LCGC14_1989460</name>
</gene>
<organism evidence="2">
    <name type="scientific">marine sediment metagenome</name>
    <dbReference type="NCBI Taxonomy" id="412755"/>
    <lineage>
        <taxon>unclassified sequences</taxon>
        <taxon>metagenomes</taxon>
        <taxon>ecological metagenomes</taxon>
    </lineage>
</organism>
<dbReference type="EMBL" id="LAZR01022409">
    <property type="protein sequence ID" value="KKL81967.1"/>
    <property type="molecule type" value="Genomic_DNA"/>
</dbReference>
<keyword evidence="1" id="KW-0812">Transmembrane</keyword>
<keyword evidence="1" id="KW-1133">Transmembrane helix</keyword>
<name>A0A0F9I3J2_9ZZZZ</name>
<accession>A0A0F9I3J2</accession>
<proteinExistence type="predicted"/>
<sequence>MNDEGYKIAKLVVGVLAMLVFAMVSENAINTYYKLTAVKAGVPALEAACIFNNNT</sequence>
<keyword evidence="1" id="KW-0472">Membrane</keyword>
<evidence type="ECO:0000256" key="1">
    <source>
        <dbReference type="SAM" id="Phobius"/>
    </source>
</evidence>